<evidence type="ECO:0000259" key="3">
    <source>
        <dbReference type="PROSITE" id="PS51194"/>
    </source>
</evidence>
<dbReference type="PROSITE" id="PS51192">
    <property type="entry name" value="HELICASE_ATP_BIND_1"/>
    <property type="match status" value="1"/>
</dbReference>
<name>A0A8A4ZDM8_9MICO</name>
<dbReference type="InterPro" id="IPR050742">
    <property type="entry name" value="Helicase_Restrict-Modif_Enz"/>
</dbReference>
<gene>
    <name evidence="4" type="ORF">J4E96_03290</name>
</gene>
<evidence type="ECO:0000259" key="2">
    <source>
        <dbReference type="PROSITE" id="PS51192"/>
    </source>
</evidence>
<dbReference type="Gene3D" id="3.40.50.300">
    <property type="entry name" value="P-loop containing nucleotide triphosphate hydrolases"/>
    <property type="match status" value="2"/>
</dbReference>
<dbReference type="InterPro" id="IPR014001">
    <property type="entry name" value="Helicase_ATP-bd"/>
</dbReference>
<sequence length="969" mass="106705">METYREALSFAESEPGTPGLRSPQLGAVHAVLGYWTTKATLPATVVMPTGTGKTETMLALLVAARIPRLLVLVPSDALREQIAAKFETLGILQKLGVVAPSAQRPTVGRIEHGFVDPDAARAFASACNVMVATPAALLKSTNDSLSALVGACTHLFVDEAHHVAANTWSTIRNSFSDRPVVQFTATPFREDGKHLQGRAIYTFPLREAQTQGYFSRINYKAVIDFDDIDARVAEEAVAQLRADLANGHDHVLMARVRSVERAKAVLPHYERIAADLAPAIINSTLSKRTQQAALANLASRACRIVVCVSMLGEGFDLPALKIAAVHDPQKSLGVTLQFIGRFARTSSDGVYGEASVFVARTEIEVDPRLRELYAEDSDWNLILRDVTAAAVGQQQEVSDFEAGFTSLPAEVTLRNLVPKLSTVVYRTPTSEWDPMHLVDFFGEANLYTDPIGINADAGVAWCVVERRSSVRWGELRTVEEIAYELYVLYFDRDRHLLYINHSANDGVFEDLATAVVGSGASRFTGTTVYRVMADIQRLVPTNVGVLDARDQFRRFSMHVGSDVTASFSQAEAGTKSQTNISGGGYRNGEHVTISASLKGRIWSHATAHSLKHWRDWCDTIGDKLLDDTISIDHVIGQFIFPEPLTARPDGVLLGVEWPWTIYLNNADNLRLSLHESVHPASRTDLVPDTTSSTGPFRFDVRSGSWSVAYEADIQDGTIRYTCLSGDEVTVATARSQQPLSQWLNANGLTFILDHDRIIDGAMLYRPTWDRPPFDTDQLTALDWTGINIRTESQTVARLPHSVQFRAITELTADPAGWDVILDDDGTGEIADLVCLRVEGDTLLIQLVHCKFSHGDNPGARVADLYELCGQAQKSVRWRRDLRPFFKALLLRAQAKHNRDGKSPFEVGDPSKLFELQEMSLVLRTSMRIVIVQPGMSISRASTPQLDLLASTQAYLRTTINAPLSVWCSP</sequence>
<dbReference type="InterPro" id="IPR027417">
    <property type="entry name" value="P-loop_NTPase"/>
</dbReference>
<dbReference type="GO" id="GO:0005524">
    <property type="term" value="F:ATP binding"/>
    <property type="evidence" value="ECO:0007669"/>
    <property type="project" value="InterPro"/>
</dbReference>
<evidence type="ECO:0000256" key="1">
    <source>
        <dbReference type="SAM" id="MobiDB-lite"/>
    </source>
</evidence>
<dbReference type="EMBL" id="CP071868">
    <property type="protein sequence ID" value="QTE30062.1"/>
    <property type="molecule type" value="Genomic_DNA"/>
</dbReference>
<dbReference type="Pfam" id="PF04851">
    <property type="entry name" value="ResIII"/>
    <property type="match status" value="1"/>
</dbReference>
<proteinExistence type="predicted"/>
<feature type="domain" description="Helicase C-terminal" evidence="3">
    <location>
        <begin position="224"/>
        <end position="398"/>
    </location>
</feature>
<dbReference type="InterPro" id="IPR006935">
    <property type="entry name" value="Helicase/UvrB_N"/>
</dbReference>
<dbReference type="GO" id="GO:0016787">
    <property type="term" value="F:hydrolase activity"/>
    <property type="evidence" value="ECO:0007669"/>
    <property type="project" value="InterPro"/>
</dbReference>
<dbReference type="GO" id="GO:0004386">
    <property type="term" value="F:helicase activity"/>
    <property type="evidence" value="ECO:0007669"/>
    <property type="project" value="UniProtKB-KW"/>
</dbReference>
<dbReference type="GO" id="GO:0003677">
    <property type="term" value="F:DNA binding"/>
    <property type="evidence" value="ECO:0007669"/>
    <property type="project" value="InterPro"/>
</dbReference>
<dbReference type="Proteomes" id="UP000663937">
    <property type="component" value="Chromosome"/>
</dbReference>
<dbReference type="SMART" id="SM00487">
    <property type="entry name" value="DEXDc"/>
    <property type="match status" value="1"/>
</dbReference>
<protein>
    <submittedName>
        <fullName evidence="4">DEAD/DEAH box helicase family protein</fullName>
    </submittedName>
</protein>
<dbReference type="Pfam" id="PF00271">
    <property type="entry name" value="Helicase_C"/>
    <property type="match status" value="1"/>
</dbReference>
<feature type="domain" description="Helicase ATP-binding" evidence="2">
    <location>
        <begin position="45"/>
        <end position="205"/>
    </location>
</feature>
<accession>A0A8A4ZDM8</accession>
<dbReference type="SUPFAM" id="SSF52540">
    <property type="entry name" value="P-loop containing nucleoside triphosphate hydrolases"/>
    <property type="match status" value="1"/>
</dbReference>
<evidence type="ECO:0000313" key="4">
    <source>
        <dbReference type="EMBL" id="QTE30062.1"/>
    </source>
</evidence>
<keyword evidence="4" id="KW-0347">Helicase</keyword>
<dbReference type="PROSITE" id="PS51194">
    <property type="entry name" value="HELICASE_CTER"/>
    <property type="match status" value="1"/>
</dbReference>
<keyword evidence="4" id="KW-0067">ATP-binding</keyword>
<dbReference type="GO" id="GO:0005829">
    <property type="term" value="C:cytosol"/>
    <property type="evidence" value="ECO:0007669"/>
    <property type="project" value="TreeGrafter"/>
</dbReference>
<evidence type="ECO:0000313" key="5">
    <source>
        <dbReference type="Proteomes" id="UP000663937"/>
    </source>
</evidence>
<keyword evidence="4" id="KW-0547">Nucleotide-binding</keyword>
<organism evidence="4 5">
    <name type="scientific">Pengzhenrongella sicca</name>
    <dbReference type="NCBI Taxonomy" id="2819238"/>
    <lineage>
        <taxon>Bacteria</taxon>
        <taxon>Bacillati</taxon>
        <taxon>Actinomycetota</taxon>
        <taxon>Actinomycetes</taxon>
        <taxon>Micrococcales</taxon>
        <taxon>Pengzhenrongella</taxon>
    </lineage>
</organism>
<dbReference type="CDD" id="cd17926">
    <property type="entry name" value="DEXHc_RE"/>
    <property type="match status" value="1"/>
</dbReference>
<dbReference type="SMART" id="SM00490">
    <property type="entry name" value="HELICc"/>
    <property type="match status" value="1"/>
</dbReference>
<keyword evidence="4" id="KW-0378">Hydrolase</keyword>
<dbReference type="InterPro" id="IPR001650">
    <property type="entry name" value="Helicase_C-like"/>
</dbReference>
<reference evidence="4" key="1">
    <citation type="submission" date="2021-03" db="EMBL/GenBank/DDBJ databases">
        <title>Pengzhenrongella sicca gen. nov., sp. nov., a new member of suborder Micrococcineae isolated from High-Arctic tundra soil.</title>
        <authorList>
            <person name="Peng F."/>
        </authorList>
    </citation>
    <scope>NUCLEOTIDE SEQUENCE</scope>
    <source>
        <strain evidence="4">LRZ-2</strain>
    </source>
</reference>
<dbReference type="CDD" id="cd18785">
    <property type="entry name" value="SF2_C"/>
    <property type="match status" value="1"/>
</dbReference>
<dbReference type="RefSeq" id="WP_227424377.1">
    <property type="nucleotide sequence ID" value="NZ_CP071868.1"/>
</dbReference>
<dbReference type="AlphaFoldDB" id="A0A8A4ZDM8"/>
<dbReference type="PANTHER" id="PTHR47396">
    <property type="entry name" value="TYPE I RESTRICTION ENZYME ECOKI R PROTEIN"/>
    <property type="match status" value="1"/>
</dbReference>
<dbReference type="KEGG" id="psic:J4E96_03290"/>
<keyword evidence="5" id="KW-1185">Reference proteome</keyword>
<dbReference type="PANTHER" id="PTHR47396:SF1">
    <property type="entry name" value="ATP-DEPENDENT HELICASE IRC3-RELATED"/>
    <property type="match status" value="1"/>
</dbReference>
<feature type="region of interest" description="Disordered" evidence="1">
    <location>
        <begin position="1"/>
        <end position="22"/>
    </location>
</feature>